<dbReference type="SUPFAM" id="SSF47986">
    <property type="entry name" value="DEATH domain"/>
    <property type="match status" value="1"/>
</dbReference>
<accession>A0A1S3JYG6</accession>
<dbReference type="Pfam" id="PF08477">
    <property type="entry name" value="Roc"/>
    <property type="match status" value="1"/>
</dbReference>
<keyword evidence="1" id="KW-0433">Leucine-rich repeat</keyword>
<dbReference type="OrthoDB" id="676979at2759"/>
<dbReference type="Pfam" id="PF00619">
    <property type="entry name" value="CARD"/>
    <property type="match status" value="1"/>
</dbReference>
<dbReference type="Gene3D" id="1.10.533.10">
    <property type="entry name" value="Death Domain, Fas"/>
    <property type="match status" value="1"/>
</dbReference>
<dbReference type="PROSITE" id="PS50209">
    <property type="entry name" value="CARD"/>
    <property type="match status" value="1"/>
</dbReference>
<keyword evidence="7" id="KW-1185">Reference proteome</keyword>
<dbReference type="GO" id="GO:0042981">
    <property type="term" value="P:regulation of apoptotic process"/>
    <property type="evidence" value="ECO:0007669"/>
    <property type="project" value="InterPro"/>
</dbReference>
<dbReference type="GO" id="GO:0000166">
    <property type="term" value="F:nucleotide binding"/>
    <property type="evidence" value="ECO:0007669"/>
    <property type="project" value="UniProtKB-KW"/>
</dbReference>
<keyword evidence="3" id="KW-0547">Nucleotide-binding</keyword>
<dbReference type="InterPro" id="IPR020859">
    <property type="entry name" value="ROC"/>
</dbReference>
<evidence type="ECO:0000256" key="4">
    <source>
        <dbReference type="SAM" id="MobiDB-lite"/>
    </source>
</evidence>
<dbReference type="GO" id="GO:0009966">
    <property type="term" value="P:regulation of signal transduction"/>
    <property type="evidence" value="ECO:0007669"/>
    <property type="project" value="UniProtKB-ARBA"/>
</dbReference>
<dbReference type="PRINTS" id="PR00019">
    <property type="entry name" value="LEURICHRPT"/>
</dbReference>
<gene>
    <name evidence="8" type="primary">LOC106177019</name>
</gene>
<dbReference type="SUPFAM" id="SSF52540">
    <property type="entry name" value="P-loop containing nucleoside triphosphate hydrolases"/>
    <property type="match status" value="1"/>
</dbReference>
<dbReference type="PANTHER" id="PTHR48051">
    <property type="match status" value="1"/>
</dbReference>
<feature type="compositionally biased region" description="Basic and acidic residues" evidence="4">
    <location>
        <begin position="18"/>
        <end position="27"/>
    </location>
</feature>
<evidence type="ECO:0000259" key="6">
    <source>
        <dbReference type="PROSITE" id="PS51424"/>
    </source>
</evidence>
<name>A0A1S3JYG6_LINAN</name>
<dbReference type="PROSITE" id="PS51424">
    <property type="entry name" value="ROC"/>
    <property type="match status" value="1"/>
</dbReference>
<dbReference type="SUPFAM" id="SSF52058">
    <property type="entry name" value="L domain-like"/>
    <property type="match status" value="1"/>
</dbReference>
<evidence type="ECO:0000313" key="8">
    <source>
        <dbReference type="RefSeq" id="XP_013415104.1"/>
    </source>
</evidence>
<dbReference type="RefSeq" id="XP_013415104.1">
    <property type="nucleotide sequence ID" value="XM_013559650.1"/>
</dbReference>
<dbReference type="Proteomes" id="UP000085678">
    <property type="component" value="Unplaced"/>
</dbReference>
<dbReference type="SMART" id="SM00114">
    <property type="entry name" value="CARD"/>
    <property type="match status" value="1"/>
</dbReference>
<dbReference type="InterPro" id="IPR001315">
    <property type="entry name" value="CARD"/>
</dbReference>
<dbReference type="GO" id="GO:0005737">
    <property type="term" value="C:cytoplasm"/>
    <property type="evidence" value="ECO:0007669"/>
    <property type="project" value="TreeGrafter"/>
</dbReference>
<reference evidence="8" key="1">
    <citation type="submission" date="2025-08" db="UniProtKB">
        <authorList>
            <consortium name="RefSeq"/>
        </authorList>
    </citation>
    <scope>IDENTIFICATION</scope>
    <source>
        <tissue evidence="8">Gonads</tissue>
    </source>
</reference>
<dbReference type="Gene3D" id="3.80.10.10">
    <property type="entry name" value="Ribonuclease Inhibitor"/>
    <property type="match status" value="2"/>
</dbReference>
<dbReference type="KEGG" id="lak:106177019"/>
<protein>
    <submittedName>
        <fullName evidence="8">Malignant fibrous histiocytoma-amplified sequence 1 homolog</fullName>
    </submittedName>
</protein>
<dbReference type="Gene3D" id="3.40.50.300">
    <property type="entry name" value="P-loop containing nucleotide triphosphate hydrolases"/>
    <property type="match status" value="1"/>
</dbReference>
<dbReference type="AlphaFoldDB" id="A0A1S3JYG6"/>
<dbReference type="InterPro" id="IPR027417">
    <property type="entry name" value="P-loop_NTPase"/>
</dbReference>
<dbReference type="InterPro" id="IPR050216">
    <property type="entry name" value="LRR_domain-containing"/>
</dbReference>
<evidence type="ECO:0000259" key="5">
    <source>
        <dbReference type="PROSITE" id="PS50209"/>
    </source>
</evidence>
<evidence type="ECO:0000256" key="2">
    <source>
        <dbReference type="ARBA" id="ARBA00022737"/>
    </source>
</evidence>
<dbReference type="Pfam" id="PF13855">
    <property type="entry name" value="LRR_8"/>
    <property type="match status" value="3"/>
</dbReference>
<dbReference type="PROSITE" id="PS51450">
    <property type="entry name" value="LRR"/>
    <property type="match status" value="6"/>
</dbReference>
<dbReference type="InParanoid" id="A0A1S3JYG6"/>
<dbReference type="InterPro" id="IPR003591">
    <property type="entry name" value="Leu-rich_rpt_typical-subtyp"/>
</dbReference>
<evidence type="ECO:0000256" key="1">
    <source>
        <dbReference type="ARBA" id="ARBA00022614"/>
    </source>
</evidence>
<dbReference type="InterPro" id="IPR001611">
    <property type="entry name" value="Leu-rich_rpt"/>
</dbReference>
<dbReference type="SMART" id="SM00365">
    <property type="entry name" value="LRR_SD22"/>
    <property type="match status" value="4"/>
</dbReference>
<dbReference type="Pfam" id="PF00560">
    <property type="entry name" value="LRR_1"/>
    <property type="match status" value="1"/>
</dbReference>
<dbReference type="FunFam" id="3.80.10.10:FF:001164">
    <property type="entry name" value="GH01279p"/>
    <property type="match status" value="1"/>
</dbReference>
<feature type="domain" description="Roc" evidence="6">
    <location>
        <begin position="459"/>
        <end position="689"/>
    </location>
</feature>
<proteinExistence type="predicted"/>
<dbReference type="GeneID" id="106177019"/>
<dbReference type="PANTHER" id="PTHR48051:SF54">
    <property type="entry name" value="LEUCINE-RICH REPEAT-CONTAINING PROTEIN"/>
    <property type="match status" value="1"/>
</dbReference>
<feature type="region of interest" description="Disordered" evidence="4">
    <location>
        <begin position="1"/>
        <end position="39"/>
    </location>
</feature>
<organism evidence="7 8">
    <name type="scientific">Lingula anatina</name>
    <name type="common">Brachiopod</name>
    <name type="synonym">Lingula unguis</name>
    <dbReference type="NCBI Taxonomy" id="7574"/>
    <lineage>
        <taxon>Eukaryota</taxon>
        <taxon>Metazoa</taxon>
        <taxon>Spiralia</taxon>
        <taxon>Lophotrochozoa</taxon>
        <taxon>Brachiopoda</taxon>
        <taxon>Linguliformea</taxon>
        <taxon>Lingulata</taxon>
        <taxon>Lingulida</taxon>
        <taxon>Linguloidea</taxon>
        <taxon>Lingulidae</taxon>
        <taxon>Lingula</taxon>
    </lineage>
</organism>
<evidence type="ECO:0000256" key="3">
    <source>
        <dbReference type="ARBA" id="ARBA00022741"/>
    </source>
</evidence>
<dbReference type="InterPro" id="IPR032675">
    <property type="entry name" value="LRR_dom_sf"/>
</dbReference>
<dbReference type="SMART" id="SM00369">
    <property type="entry name" value="LRR_TYP"/>
    <property type="match status" value="9"/>
</dbReference>
<keyword evidence="2" id="KW-0677">Repeat</keyword>
<evidence type="ECO:0000313" key="7">
    <source>
        <dbReference type="Proteomes" id="UP000085678"/>
    </source>
</evidence>
<sequence length="1137" mass="129379">MATSDPFPDPDPESTAESEPRAMETEGRRKRKKKPSFMDSFGSLLSRAGRRLGLKARNSDDSVEGVVSPEYVRYMTESRIGWLKMMRERLHTLLQIDREKHHSDEQLKEIQEWNAIDYLILIDDNLLPPSIGKCQNVRVLHLGYGVYGISIPEEIQNLTRLYKLHLPKAQVESLPDALFNIAALEDVNLENNRLTDIPDSIQNLPKLKYLNITNNKLTSFPVQLCSLSSLESLHLGSNKLHGIPKEIKNLKNLGRISLSNANLTSFEEICCKEMKKLEFLYLNGNQITEIPQDIKDLVSLKELDLSGNQITAIPDGIVHLVALCKLYCAHNAICDIMPICQSELSNIEILSFHENALRRIPGEIGNLFKLRELYMGGNKLTELPDEVCHLSLLRTLDLSKNKLRHLPEMFDQLKHLLEKDIIKRGLSLDENPLIQPPVSVCERGIEAIHRYLRDLRASRAIKTARLQLHVLGETTAGKTSLVRTLTSGQSSLTAMADRTRVVDQVTYTPQEEVSLHINDFGGHEVYRIVPNFFLTPRAVVLLVLDLKVYEENSFDILVGSWIECVLGKAPEAHLIPVATHADICTDEDIERKIAHLNNAMETLLTNRQGSLQAQAHSIATKIRRVEQLPNFQTEEGEALKMAYEEKKAQVETLLTKLPTVAPQPYVISSKTKQGIDQLDQYLQELARDRGVILPETWFDMVDAVLRAQLEPPIYLDGAGLQRLWTTVNADDVMAYMKEAGHVMWFEDSNSLRHTIFHKKEIVLELLKAVFRHDMAEVVNPNTPPYQFRFTPAKLKEVKEDLLRRGIVSEELLQCLWDDFKMKDQEVNTMRCLLTHLELCYEVPPEIEGGSLSLHFPWLLTSDIPDTLATRWPDQVPPEQTQLTLEVHFNVPCPIGFFERTSVALHKHLGIFKTTREDWLDGIVSQVAHDHILLRRSSNRIVFAIRGPRLPPMWTFLIKMSEQMGMFVDREWPGVICDMYLVCPHCVQTQVAEDNCTRFPAEVLKQYEVTAENFPCQNAPPSCLIPAFLVTPYAPDLGFMTRTNREALQRMRLKIVHDTTEPAVKNILDWLNQEGVLSDREMEDIRCIGSTEDTPDMVARLLDMLPGKGDRAFHLFCEGLRDNGYPHVCNALLNPPST</sequence>
<dbReference type="CDD" id="cd01671">
    <property type="entry name" value="CARD"/>
    <property type="match status" value="1"/>
</dbReference>
<dbReference type="SMART" id="SM00364">
    <property type="entry name" value="LRR_BAC"/>
    <property type="match status" value="7"/>
</dbReference>
<feature type="domain" description="CARD" evidence="5">
    <location>
        <begin position="1039"/>
        <end position="1121"/>
    </location>
</feature>
<dbReference type="STRING" id="7574.A0A1S3JYG6"/>
<dbReference type="InterPro" id="IPR011029">
    <property type="entry name" value="DEATH-like_dom_sf"/>
</dbReference>